<dbReference type="RefSeq" id="WP_143388190.1">
    <property type="nucleotide sequence ID" value="NZ_VJZL01000013.1"/>
</dbReference>
<dbReference type="InterPro" id="IPR005074">
    <property type="entry name" value="Peptidase_C39"/>
</dbReference>
<feature type="domain" description="Peptidase C39" evidence="1">
    <location>
        <begin position="525"/>
        <end position="649"/>
    </location>
</feature>
<dbReference type="GO" id="GO:0006508">
    <property type="term" value="P:proteolysis"/>
    <property type="evidence" value="ECO:0007669"/>
    <property type="project" value="InterPro"/>
</dbReference>
<dbReference type="EMBL" id="VJZN01000022">
    <property type="protein sequence ID" value="TRX04906.1"/>
    <property type="molecule type" value="Genomic_DNA"/>
</dbReference>
<dbReference type="Pfam" id="PF20508">
    <property type="entry name" value="DUF6734"/>
    <property type="match status" value="1"/>
</dbReference>
<organism evidence="3 5">
    <name type="scientific">Flavobacterium gawalongense</name>
    <dbReference type="NCBI Taxonomy" id="2594432"/>
    <lineage>
        <taxon>Bacteria</taxon>
        <taxon>Pseudomonadati</taxon>
        <taxon>Bacteroidota</taxon>
        <taxon>Flavobacteriia</taxon>
        <taxon>Flavobacteriales</taxon>
        <taxon>Flavobacteriaceae</taxon>
        <taxon>Flavobacterium</taxon>
    </lineage>
</organism>
<name>A0A553BN70_9FLAO</name>
<dbReference type="GO" id="GO:0005524">
    <property type="term" value="F:ATP binding"/>
    <property type="evidence" value="ECO:0007669"/>
    <property type="project" value="InterPro"/>
</dbReference>
<dbReference type="GO" id="GO:0016020">
    <property type="term" value="C:membrane"/>
    <property type="evidence" value="ECO:0007669"/>
    <property type="project" value="InterPro"/>
</dbReference>
<dbReference type="PROSITE" id="PS50990">
    <property type="entry name" value="PEPTIDASE_C39"/>
    <property type="match status" value="1"/>
</dbReference>
<dbReference type="OrthoDB" id="771064at2"/>
<sequence length="661" mass="77878">MPKIIQTFWVSKAHEDALLNSGGFLCPEIHYMSWAFSCLQLIKFYPNVELHTNKAGKEILINLLGLPYTKVHLSLETEFMDNLLPSMWAYCKIHTYSQQKEPFLHIDGDVFIWKPFETVLLQSPLIVQNIDENLQVYNDCLAILRKQAPFLPDWLKFSENQIKAYNAGIIGGKDIKFFKKYTDLAFEFYNKNLNLFVADNKENKHIHIIPEQYLLYVLSKSLTIDVSVQNDKIVNRSSNEFSHFVQIDKIPFDETYMHILGNFKKSKIHNDFVSFVLKQEYPKYWQKIMSFYEEKEILSSYMKRQIQMQNNTQKTVLPQIGAINEEYLNTKFFCKLFDINFETNKEAVNGNPKLQDLYIFETKTIEFSLKELKKHDIKEPSFPTYNRNRDVFEQQDYEDYYIVANPYHEIITTKFGWSEHLGATSKEVIDDMNPLRSTILLYLDMYYFSNNLVWINDSLLHLFEKIKLKPTKIGEFLNSEKLQLQDNEENNILSLLKKWYAYGIIYLSKSGFIPQEPSKIYIEHQLNLKKQIASCLNYIVNFHKIEDYNPLFISQFNENQKITSLQEIINVLEKLNFEAKGVRGNMNNLGAITPPAIAQLKLRNYLKLYVIITKVTDTYITIYNTELMEDETYSKKYFSTIWDGILILISPRISNPKLQLM</sequence>
<evidence type="ECO:0000313" key="3">
    <source>
        <dbReference type="EMBL" id="TRX09684.1"/>
    </source>
</evidence>
<accession>A0A553BN70</accession>
<dbReference type="EMBL" id="VJZL01000013">
    <property type="protein sequence ID" value="TRX09684.1"/>
    <property type="molecule type" value="Genomic_DNA"/>
</dbReference>
<proteinExistence type="predicted"/>
<dbReference type="Pfam" id="PF03412">
    <property type="entry name" value="Peptidase_C39"/>
    <property type="match status" value="1"/>
</dbReference>
<dbReference type="Gene3D" id="3.90.70.10">
    <property type="entry name" value="Cysteine proteinases"/>
    <property type="match status" value="1"/>
</dbReference>
<dbReference type="InterPro" id="IPR046621">
    <property type="entry name" value="DUF6734"/>
</dbReference>
<keyword evidence="4" id="KW-1185">Reference proteome</keyword>
<evidence type="ECO:0000259" key="1">
    <source>
        <dbReference type="PROSITE" id="PS50990"/>
    </source>
</evidence>
<evidence type="ECO:0000313" key="2">
    <source>
        <dbReference type="EMBL" id="TRX04906.1"/>
    </source>
</evidence>
<dbReference type="Proteomes" id="UP000318528">
    <property type="component" value="Unassembled WGS sequence"/>
</dbReference>
<evidence type="ECO:0000313" key="4">
    <source>
        <dbReference type="Proteomes" id="UP000318528"/>
    </source>
</evidence>
<dbReference type="GO" id="GO:0008233">
    <property type="term" value="F:peptidase activity"/>
    <property type="evidence" value="ECO:0007669"/>
    <property type="project" value="InterPro"/>
</dbReference>
<comment type="caution">
    <text evidence="3">The sequence shown here is derived from an EMBL/GenBank/DDBJ whole genome shotgun (WGS) entry which is preliminary data.</text>
</comment>
<evidence type="ECO:0000313" key="5">
    <source>
        <dbReference type="Proteomes" id="UP000318669"/>
    </source>
</evidence>
<dbReference type="Proteomes" id="UP000318669">
    <property type="component" value="Unassembled WGS sequence"/>
</dbReference>
<reference evidence="4 5" key="1">
    <citation type="submission" date="2019-07" db="EMBL/GenBank/DDBJ databases">
        <title>Novel species of Flavobacterium.</title>
        <authorList>
            <person name="Liu Q."/>
            <person name="Xin Y.-H."/>
        </authorList>
    </citation>
    <scope>NUCLEOTIDE SEQUENCE [LARGE SCALE GENOMIC DNA]</scope>
    <source>
        <strain evidence="2 4">GSP39</strain>
        <strain evidence="3 5">GSR22</strain>
    </source>
</reference>
<protein>
    <recommendedName>
        <fullName evidence="1">Peptidase C39 domain-containing protein</fullName>
    </recommendedName>
</protein>
<dbReference type="AlphaFoldDB" id="A0A553BN70"/>
<gene>
    <name evidence="3" type="ORF">FNW11_09275</name>
    <name evidence="2" type="ORF">FNW12_12670</name>
</gene>